<feature type="compositionally biased region" description="Low complexity" evidence="1">
    <location>
        <begin position="56"/>
        <end position="66"/>
    </location>
</feature>
<evidence type="ECO:0000313" key="2">
    <source>
        <dbReference type="EMBL" id="KAB2612887.1"/>
    </source>
</evidence>
<feature type="compositionally biased region" description="Polar residues" evidence="1">
    <location>
        <begin position="74"/>
        <end position="83"/>
    </location>
</feature>
<gene>
    <name evidence="2" type="ORF">D8674_035203</name>
</gene>
<protein>
    <submittedName>
        <fullName evidence="2">Succinate dehydrogenase [ubiquinone] iron-sulfur subunit 3</fullName>
    </submittedName>
</protein>
<keyword evidence="3" id="KW-1185">Reference proteome</keyword>
<organism evidence="2 3">
    <name type="scientific">Pyrus ussuriensis x Pyrus communis</name>
    <dbReference type="NCBI Taxonomy" id="2448454"/>
    <lineage>
        <taxon>Eukaryota</taxon>
        <taxon>Viridiplantae</taxon>
        <taxon>Streptophyta</taxon>
        <taxon>Embryophyta</taxon>
        <taxon>Tracheophyta</taxon>
        <taxon>Spermatophyta</taxon>
        <taxon>Magnoliopsida</taxon>
        <taxon>eudicotyledons</taxon>
        <taxon>Gunneridae</taxon>
        <taxon>Pentapetalae</taxon>
        <taxon>rosids</taxon>
        <taxon>fabids</taxon>
        <taxon>Rosales</taxon>
        <taxon>Rosaceae</taxon>
        <taxon>Amygdaloideae</taxon>
        <taxon>Maleae</taxon>
        <taxon>Pyrus</taxon>
    </lineage>
</organism>
<evidence type="ECO:0000256" key="1">
    <source>
        <dbReference type="SAM" id="MobiDB-lite"/>
    </source>
</evidence>
<evidence type="ECO:0000313" key="3">
    <source>
        <dbReference type="Proteomes" id="UP000327157"/>
    </source>
</evidence>
<accession>A0A5N5GCI1</accession>
<dbReference type="Proteomes" id="UP000327157">
    <property type="component" value="Chromosome 9"/>
</dbReference>
<reference evidence="3" key="2">
    <citation type="submission" date="2019-10" db="EMBL/GenBank/DDBJ databases">
        <title>A de novo genome assembly of a pear dwarfing rootstock.</title>
        <authorList>
            <person name="Wang F."/>
            <person name="Wang J."/>
            <person name="Li S."/>
            <person name="Zhang Y."/>
            <person name="Fang M."/>
            <person name="Ma L."/>
            <person name="Zhao Y."/>
            <person name="Jiang S."/>
        </authorList>
    </citation>
    <scope>NUCLEOTIDE SEQUENCE [LARGE SCALE GENOMIC DNA]</scope>
</reference>
<comment type="caution">
    <text evidence="2">The sequence shown here is derived from an EMBL/GenBank/DDBJ whole genome shotgun (WGS) entry which is preliminary data.</text>
</comment>
<dbReference type="AlphaFoldDB" id="A0A5N5GCI1"/>
<feature type="region of interest" description="Disordered" evidence="1">
    <location>
        <begin position="95"/>
        <end position="120"/>
    </location>
</feature>
<proteinExistence type="predicted"/>
<sequence length="169" mass="19399">MINDHVHCQPKQNLHSRCPKQIYKENADLQNKTPRTQPKIRLINKNKPKQEENHSLLQQQLPQHLPINTRRKTPSSSKETLSDCNHQVEKIKEVNGKPTCDTANEGRSREGGGVSTRAGVNTGTLHTSMFRNMSRLKVIANRIWYNIDGGWSQIIKDGEGWRRALKMEK</sequence>
<dbReference type="EMBL" id="SMOL01000458">
    <property type="protein sequence ID" value="KAB2612887.1"/>
    <property type="molecule type" value="Genomic_DNA"/>
</dbReference>
<reference evidence="2 3" key="3">
    <citation type="submission" date="2019-11" db="EMBL/GenBank/DDBJ databases">
        <title>A de novo genome assembly of a pear dwarfing rootstock.</title>
        <authorList>
            <person name="Wang F."/>
            <person name="Wang J."/>
            <person name="Li S."/>
            <person name="Zhang Y."/>
            <person name="Fang M."/>
            <person name="Ma L."/>
            <person name="Zhao Y."/>
            <person name="Jiang S."/>
        </authorList>
    </citation>
    <scope>NUCLEOTIDE SEQUENCE [LARGE SCALE GENOMIC DNA]</scope>
    <source>
        <strain evidence="2">S2</strain>
        <tissue evidence="2">Leaf</tissue>
    </source>
</reference>
<name>A0A5N5GCI1_9ROSA</name>
<reference evidence="2 3" key="1">
    <citation type="submission" date="2019-09" db="EMBL/GenBank/DDBJ databases">
        <authorList>
            <person name="Ou C."/>
        </authorList>
    </citation>
    <scope>NUCLEOTIDE SEQUENCE [LARGE SCALE GENOMIC DNA]</scope>
    <source>
        <strain evidence="2">S2</strain>
        <tissue evidence="2">Leaf</tissue>
    </source>
</reference>
<feature type="region of interest" description="Disordered" evidence="1">
    <location>
        <begin position="45"/>
        <end position="83"/>
    </location>
</feature>
<keyword evidence="2" id="KW-0830">Ubiquinone</keyword>